<reference evidence="5" key="2">
    <citation type="submission" date="2024-06" db="EMBL/GenBank/DDBJ databases">
        <title>Micromonospora mangrovi CCTCC AA 2012012 genome sequences.</title>
        <authorList>
            <person name="Gao J."/>
        </authorList>
    </citation>
    <scope>NUCLEOTIDE SEQUENCE</scope>
    <source>
        <strain evidence="5">CCTCC AA 2012012</strain>
    </source>
</reference>
<evidence type="ECO:0000256" key="1">
    <source>
        <dbReference type="ARBA" id="ARBA00010990"/>
    </source>
</evidence>
<dbReference type="GO" id="GO:0008897">
    <property type="term" value="F:holo-[acyl-carrier-protein] synthase activity"/>
    <property type="evidence" value="ECO:0007669"/>
    <property type="project" value="InterPro"/>
</dbReference>
<dbReference type="EMBL" id="CP159342">
    <property type="protein sequence ID" value="XCH76832.1"/>
    <property type="molecule type" value="Genomic_DNA"/>
</dbReference>
<protein>
    <submittedName>
        <fullName evidence="5">4'-phosphopantetheinyl transferase superfamily protein</fullName>
    </submittedName>
</protein>
<dbReference type="PANTHER" id="PTHR12215">
    <property type="entry name" value="PHOSPHOPANTETHEINE TRANSFERASE"/>
    <property type="match status" value="1"/>
</dbReference>
<evidence type="ECO:0000259" key="3">
    <source>
        <dbReference type="Pfam" id="PF01648"/>
    </source>
</evidence>
<sequence length="254" mass="27122">MLLRRHRRDDGGTLTAALRRTDAVVVHARVADWRPRPGDGYDWAALLGDDADRLDRLPDEPARHRLAASRLLLTHLVGAATGRAPGEIRLARDAARRPYPVGQPVDVNLSHTADVLLAGVCTRGRIGVDIERADRWLGGPVAAGRLCSEREHAALADLRGAALDRRLVRLWTLKEACAKALGGGLAHDLRSLSFDLAPGADGSAYAGLPGGPADWSVTPLPVGAPHVAAVAHWLAPPDAPRRRAVPSRHGRLTS</sequence>
<proteinExistence type="inferred from homology"/>
<organism evidence="5">
    <name type="scientific">Micromonospora sp. CCTCC AA 2012012</name>
    <dbReference type="NCBI Taxonomy" id="3111921"/>
    <lineage>
        <taxon>Bacteria</taxon>
        <taxon>Bacillati</taxon>
        <taxon>Actinomycetota</taxon>
        <taxon>Actinomycetes</taxon>
        <taxon>Micromonosporales</taxon>
        <taxon>Micromonosporaceae</taxon>
        <taxon>Micromonospora</taxon>
    </lineage>
</organism>
<gene>
    <name evidence="5" type="ORF">ABUL08_12280</name>
    <name evidence="4" type="ORF">VK199_12230</name>
</gene>
<evidence type="ECO:0000313" key="4">
    <source>
        <dbReference type="EMBL" id="XBP96128.1"/>
    </source>
</evidence>
<evidence type="ECO:0000313" key="5">
    <source>
        <dbReference type="EMBL" id="XCH76832.1"/>
    </source>
</evidence>
<accession>A0AAU8HJL6</accession>
<dbReference type="GO" id="GO:0005829">
    <property type="term" value="C:cytosol"/>
    <property type="evidence" value="ECO:0007669"/>
    <property type="project" value="TreeGrafter"/>
</dbReference>
<dbReference type="Gene3D" id="3.90.470.20">
    <property type="entry name" value="4'-phosphopantetheinyl transferase domain"/>
    <property type="match status" value="2"/>
</dbReference>
<feature type="domain" description="4'-phosphopantetheinyl transferase" evidence="3">
    <location>
        <begin position="125"/>
        <end position="230"/>
    </location>
</feature>
<dbReference type="EMBL" id="CP157762">
    <property type="protein sequence ID" value="XBP96128.1"/>
    <property type="molecule type" value="Genomic_DNA"/>
</dbReference>
<keyword evidence="2 5" id="KW-0808">Transferase</keyword>
<dbReference type="SUPFAM" id="SSF56214">
    <property type="entry name" value="4'-phosphopantetheinyl transferase"/>
    <property type="match status" value="2"/>
</dbReference>
<dbReference type="InterPro" id="IPR037143">
    <property type="entry name" value="4-PPantetheinyl_Trfase_dom_sf"/>
</dbReference>
<dbReference type="AlphaFoldDB" id="A0AAU8HJL6"/>
<dbReference type="PANTHER" id="PTHR12215:SF10">
    <property type="entry name" value="L-AMINOADIPATE-SEMIALDEHYDE DEHYDROGENASE-PHOSPHOPANTETHEINYL TRANSFERASE"/>
    <property type="match status" value="1"/>
</dbReference>
<dbReference type="Pfam" id="PF01648">
    <property type="entry name" value="ACPS"/>
    <property type="match status" value="1"/>
</dbReference>
<reference evidence="4" key="1">
    <citation type="submission" date="2024-01" db="EMBL/GenBank/DDBJ databases">
        <title>The genome sequence of Micromonospora mangrovi CCTCC AA 2012012.</title>
        <authorList>
            <person name="Gao J."/>
        </authorList>
    </citation>
    <scope>NUCLEOTIDE SEQUENCE</scope>
    <source>
        <strain evidence="4">CCTCC AA 2012012</strain>
    </source>
</reference>
<dbReference type="RefSeq" id="WP_350937576.1">
    <property type="nucleotide sequence ID" value="NZ_CP157762.1"/>
</dbReference>
<dbReference type="GO" id="GO:0000287">
    <property type="term" value="F:magnesium ion binding"/>
    <property type="evidence" value="ECO:0007669"/>
    <property type="project" value="InterPro"/>
</dbReference>
<dbReference type="GO" id="GO:0019878">
    <property type="term" value="P:lysine biosynthetic process via aminoadipic acid"/>
    <property type="evidence" value="ECO:0007669"/>
    <property type="project" value="TreeGrafter"/>
</dbReference>
<evidence type="ECO:0000256" key="2">
    <source>
        <dbReference type="ARBA" id="ARBA00022679"/>
    </source>
</evidence>
<dbReference type="InterPro" id="IPR008278">
    <property type="entry name" value="4-PPantetheinyl_Trfase_dom"/>
</dbReference>
<dbReference type="InterPro" id="IPR050559">
    <property type="entry name" value="P-Pant_transferase_sf"/>
</dbReference>
<name>A0AAU8HJL6_9ACTN</name>
<comment type="similarity">
    <text evidence="1">Belongs to the P-Pant transferase superfamily. Gsp/Sfp/HetI/AcpT family.</text>
</comment>